<dbReference type="AlphaFoldDB" id="A0A9D1GZD1"/>
<dbReference type="EMBL" id="DVLP01000399">
    <property type="protein sequence ID" value="HIT76616.1"/>
    <property type="molecule type" value="Genomic_DNA"/>
</dbReference>
<reference evidence="2" key="1">
    <citation type="submission" date="2020-10" db="EMBL/GenBank/DDBJ databases">
        <authorList>
            <person name="Gilroy R."/>
        </authorList>
    </citation>
    <scope>NUCLEOTIDE SEQUENCE</scope>
    <source>
        <strain evidence="2">ChiGjej1B1-24693</strain>
    </source>
</reference>
<organism evidence="2 3">
    <name type="scientific">Candidatus Avipropionibacterium avicola</name>
    <dbReference type="NCBI Taxonomy" id="2840701"/>
    <lineage>
        <taxon>Bacteria</taxon>
        <taxon>Bacillati</taxon>
        <taxon>Actinomycetota</taxon>
        <taxon>Actinomycetes</taxon>
        <taxon>Propionibacteriales</taxon>
        <taxon>Propionibacteriaceae</taxon>
        <taxon>Propionibacteriaceae incertae sedis</taxon>
        <taxon>Candidatus Avipropionibacterium</taxon>
    </lineage>
</organism>
<evidence type="ECO:0000259" key="1">
    <source>
        <dbReference type="Pfam" id="PF06904"/>
    </source>
</evidence>
<gene>
    <name evidence="2" type="ORF">IAA98_13625</name>
</gene>
<dbReference type="InterPro" id="IPR009683">
    <property type="entry name" value="Extensin-like_C"/>
</dbReference>
<accession>A0A9D1GZD1</accession>
<reference evidence="2" key="2">
    <citation type="journal article" date="2021" name="PeerJ">
        <title>Extensive microbial diversity within the chicken gut microbiome revealed by metagenomics and culture.</title>
        <authorList>
            <person name="Gilroy R."/>
            <person name="Ravi A."/>
            <person name="Getino M."/>
            <person name="Pursley I."/>
            <person name="Horton D.L."/>
            <person name="Alikhan N.F."/>
            <person name="Baker D."/>
            <person name="Gharbi K."/>
            <person name="Hall N."/>
            <person name="Watson M."/>
            <person name="Adriaenssens E.M."/>
            <person name="Foster-Nyarko E."/>
            <person name="Jarju S."/>
            <person name="Secka A."/>
            <person name="Antonio M."/>
            <person name="Oren A."/>
            <person name="Chaudhuri R.R."/>
            <person name="La Ragione R."/>
            <person name="Hildebrand F."/>
            <person name="Pallen M.J."/>
        </authorList>
    </citation>
    <scope>NUCLEOTIDE SEQUENCE</scope>
    <source>
        <strain evidence="2">ChiGjej1B1-24693</strain>
    </source>
</reference>
<comment type="caution">
    <text evidence="2">The sequence shown here is derived from an EMBL/GenBank/DDBJ whole genome shotgun (WGS) entry which is preliminary data.</text>
</comment>
<evidence type="ECO:0000313" key="3">
    <source>
        <dbReference type="Proteomes" id="UP000886842"/>
    </source>
</evidence>
<proteinExistence type="predicted"/>
<evidence type="ECO:0000313" key="2">
    <source>
        <dbReference type="EMBL" id="HIT76616.1"/>
    </source>
</evidence>
<name>A0A9D1GZD1_9ACTN</name>
<feature type="domain" description="Extensin-like C-terminal" evidence="1">
    <location>
        <begin position="105"/>
        <end position="181"/>
    </location>
</feature>
<dbReference type="PROSITE" id="PS51257">
    <property type="entry name" value="PROKAR_LIPOPROTEIN"/>
    <property type="match status" value="1"/>
</dbReference>
<sequence>MHRRTALGALASAGLLLTGCSGPPAPTQEELECTTKSALTEFDHLGDAAIVYEVDQRASSFSIEPNFLAQMETWHLDWQATSDLPHDDQVWSYGAFVRDGLSCDSWHGAGRAFDISQLRHGDDTIVSCREDLWAELGDVARRDDLRRRYWSLAASLHLHFAYVLTYLYDPAHRNHIHVDNSVSRSGMSVFDRTSRVQLHMVQTACAVLWDVEVEPSEQWDRQTRNASHVVLEKLGAHGDVGRSDNWEAFLRGCVPRAAALS</sequence>
<dbReference type="Pfam" id="PF06904">
    <property type="entry name" value="Extensin-like_C"/>
    <property type="match status" value="1"/>
</dbReference>
<protein>
    <recommendedName>
        <fullName evidence="1">Extensin-like C-terminal domain-containing protein</fullName>
    </recommendedName>
</protein>
<dbReference type="Proteomes" id="UP000886842">
    <property type="component" value="Unassembled WGS sequence"/>
</dbReference>